<accession>A0ABS1R5I5</accession>
<keyword evidence="1" id="KW-0732">Signal</keyword>
<dbReference type="Pfam" id="PF11276">
    <property type="entry name" value="DUF3078"/>
    <property type="match status" value="1"/>
</dbReference>
<name>A0ABS1R5I5_9SPHI</name>
<organism evidence="2 3">
    <name type="scientific">Sphingobacterium faecale</name>
    <dbReference type="NCBI Taxonomy" id="2803775"/>
    <lineage>
        <taxon>Bacteria</taxon>
        <taxon>Pseudomonadati</taxon>
        <taxon>Bacteroidota</taxon>
        <taxon>Sphingobacteriia</taxon>
        <taxon>Sphingobacteriales</taxon>
        <taxon>Sphingobacteriaceae</taxon>
        <taxon>Sphingobacterium</taxon>
    </lineage>
</organism>
<dbReference type="Proteomes" id="UP000625283">
    <property type="component" value="Unassembled WGS sequence"/>
</dbReference>
<gene>
    <name evidence="2" type="ORF">JKG61_12400</name>
</gene>
<reference evidence="2 3" key="1">
    <citation type="submission" date="2021-01" db="EMBL/GenBank/DDBJ databases">
        <title>C459-1 draft genome sequence.</title>
        <authorList>
            <person name="Zhang X.-F."/>
        </authorList>
    </citation>
    <scope>NUCLEOTIDE SEQUENCE [LARGE SCALE GENOMIC DNA]</scope>
    <source>
        <strain evidence="3">C459-1</strain>
    </source>
</reference>
<comment type="caution">
    <text evidence="2">The sequence shown here is derived from an EMBL/GenBank/DDBJ whole genome shotgun (WGS) entry which is preliminary data.</text>
</comment>
<evidence type="ECO:0000313" key="2">
    <source>
        <dbReference type="EMBL" id="MBL1409555.1"/>
    </source>
</evidence>
<keyword evidence="3" id="KW-1185">Reference proteome</keyword>
<evidence type="ECO:0000313" key="3">
    <source>
        <dbReference type="Proteomes" id="UP000625283"/>
    </source>
</evidence>
<proteinExistence type="predicted"/>
<dbReference type="RefSeq" id="WP_202103309.1">
    <property type="nucleotide sequence ID" value="NZ_JAERTY010000007.1"/>
</dbReference>
<dbReference type="EMBL" id="JAERTY010000007">
    <property type="protein sequence ID" value="MBL1409555.1"/>
    <property type="molecule type" value="Genomic_DNA"/>
</dbReference>
<evidence type="ECO:0000256" key="1">
    <source>
        <dbReference type="SAM" id="SignalP"/>
    </source>
</evidence>
<feature type="signal peptide" evidence="1">
    <location>
        <begin position="1"/>
        <end position="22"/>
    </location>
</feature>
<protein>
    <submittedName>
        <fullName evidence="2">DUF3078 domain-containing protein</fullName>
    </submittedName>
</protein>
<dbReference type="InterPro" id="IPR021428">
    <property type="entry name" value="DUF3078"/>
</dbReference>
<feature type="chain" id="PRO_5046384808" evidence="1">
    <location>
        <begin position="23"/>
        <end position="356"/>
    </location>
</feature>
<sequence>MMRHLPLFLSFLAALCSIQAFPQTDLKGLREDPNTKKLDADTTKGVQIKQINVPIPKLGLEVDYWKHWTKFGLNLNQATFSDNWNAGGVSSIAVGGTFWHKSDYNRDRFNFVSEVDLKYGKIQNFAKKDGSNKRPPKPLAKKNNDRIFWDNKLAYKFTNIWALYFSFTFESQFDLGYNYAKDKEGNEIIKETVSSFMGPGYFTESFGVEYKPDKTFSLRLGTGTARQTLVLDDRVKPLTITEYAERYPDNPPIVKDQEKWGLKPGQNFKNDLAFQVTANLDRNLSQNLNLKARYNLFADYKDITDPDHRLDATLSAKVTSLVNVSLSGILVYNYDEASKIQYSQALTLGVIYALPR</sequence>